<dbReference type="Proteomes" id="UP000248330">
    <property type="component" value="Unassembled WGS sequence"/>
</dbReference>
<dbReference type="InterPro" id="IPR036291">
    <property type="entry name" value="NAD(P)-bd_dom_sf"/>
</dbReference>
<dbReference type="AlphaFoldDB" id="A0A318EEN8"/>
<proteinExistence type="inferred from homology"/>
<evidence type="ECO:0000313" key="3">
    <source>
        <dbReference type="EMBL" id="PXV71249.1"/>
    </source>
</evidence>
<dbReference type="Pfam" id="PF00106">
    <property type="entry name" value="adh_short"/>
    <property type="match status" value="1"/>
</dbReference>
<evidence type="ECO:0000256" key="2">
    <source>
        <dbReference type="ARBA" id="ARBA00023002"/>
    </source>
</evidence>
<dbReference type="CDD" id="cd05233">
    <property type="entry name" value="SDR_c"/>
    <property type="match status" value="1"/>
</dbReference>
<keyword evidence="2" id="KW-0560">Oxidoreductase</keyword>
<reference evidence="3 4" key="1">
    <citation type="submission" date="2018-04" db="EMBL/GenBank/DDBJ databases">
        <title>Genomic Encyclopedia of Type Strains, Phase IV (KMG-IV): sequencing the most valuable type-strain genomes for metagenomic binning, comparative biology and taxonomic classification.</title>
        <authorList>
            <person name="Goeker M."/>
        </authorList>
    </citation>
    <scope>NUCLEOTIDE SEQUENCE [LARGE SCALE GENOMIC DNA]</scope>
    <source>
        <strain evidence="3 4">DSM 104150</strain>
    </source>
</reference>
<accession>A0A318EEN8</accession>
<dbReference type="EMBL" id="QICN01000001">
    <property type="protein sequence ID" value="PXV71249.1"/>
    <property type="molecule type" value="Genomic_DNA"/>
</dbReference>
<evidence type="ECO:0000256" key="1">
    <source>
        <dbReference type="ARBA" id="ARBA00006484"/>
    </source>
</evidence>
<evidence type="ECO:0000313" key="4">
    <source>
        <dbReference type="Proteomes" id="UP000248330"/>
    </source>
</evidence>
<dbReference type="Pfam" id="PF13561">
    <property type="entry name" value="adh_short_C2"/>
    <property type="match status" value="1"/>
</dbReference>
<dbReference type="SUPFAM" id="SSF51735">
    <property type="entry name" value="NAD(P)-binding Rossmann-fold domains"/>
    <property type="match status" value="1"/>
</dbReference>
<gene>
    <name evidence="3" type="ORF">C8D93_101294</name>
</gene>
<dbReference type="GO" id="GO:0050664">
    <property type="term" value="F:oxidoreductase activity, acting on NAD(P)H, oxygen as acceptor"/>
    <property type="evidence" value="ECO:0007669"/>
    <property type="project" value="TreeGrafter"/>
</dbReference>
<dbReference type="InterPro" id="IPR002347">
    <property type="entry name" value="SDR_fam"/>
</dbReference>
<comment type="similarity">
    <text evidence="1">Belongs to the short-chain dehydrogenases/reductases (SDR) family.</text>
</comment>
<dbReference type="Gene3D" id="3.40.50.720">
    <property type="entry name" value="NAD(P)-binding Rossmann-like Domain"/>
    <property type="match status" value="1"/>
</dbReference>
<organism evidence="3 4">
    <name type="scientific">Sinimarinibacterium flocculans</name>
    <dbReference type="NCBI Taxonomy" id="985250"/>
    <lineage>
        <taxon>Bacteria</taxon>
        <taxon>Pseudomonadati</taxon>
        <taxon>Pseudomonadota</taxon>
        <taxon>Gammaproteobacteria</taxon>
        <taxon>Nevskiales</taxon>
        <taxon>Nevskiaceae</taxon>
        <taxon>Sinimarinibacterium</taxon>
    </lineage>
</organism>
<sequence>MRFRTMKNVTVITGGAGGMGLATARVLGRDHRVLICDVRQERLDAALAELRAQGIDCDASVCDITDRSAVDALVQRAAQSGTLASVVHTAGLSPQMAEPETIMKVNALGTVNIVEACLGHAREGFALVNVASMAAHMMPSLLCPTRAYPLALSDADTFLRRAVRRANLMPKALYRRGMAYGISKHFVIWLSRHSAARFGEKGARVLSVSPGSFDTEMGRLEEKSGSAEMLRTAALKRFGTPAEIAEVLAFCASSKAGYLTGTDILCDGGVIAGRRG</sequence>
<name>A0A318EEN8_9GAMM</name>
<dbReference type="PANTHER" id="PTHR43008">
    <property type="entry name" value="BENZIL REDUCTASE"/>
    <property type="match status" value="1"/>
</dbReference>
<keyword evidence="4" id="KW-1185">Reference proteome</keyword>
<dbReference type="PANTHER" id="PTHR43008:SF4">
    <property type="entry name" value="CHAIN DEHYDROGENASE, PUTATIVE (AFU_ORTHOLOGUE AFUA_4G08710)-RELATED"/>
    <property type="match status" value="1"/>
</dbReference>
<protein>
    <submittedName>
        <fullName evidence="3">NAD(P)-dependent dehydrogenase (Short-subunit alcohol dehydrogenase family)</fullName>
    </submittedName>
</protein>
<comment type="caution">
    <text evidence="3">The sequence shown here is derived from an EMBL/GenBank/DDBJ whole genome shotgun (WGS) entry which is preliminary data.</text>
</comment>
<dbReference type="PRINTS" id="PR00081">
    <property type="entry name" value="GDHRDH"/>
</dbReference>